<accession>A0AAP0J8X3</accession>
<dbReference type="EMBL" id="JBBNAE010000004">
    <property type="protein sequence ID" value="KAK9129852.1"/>
    <property type="molecule type" value="Genomic_DNA"/>
</dbReference>
<dbReference type="Proteomes" id="UP001417504">
    <property type="component" value="Unassembled WGS sequence"/>
</dbReference>
<proteinExistence type="predicted"/>
<gene>
    <name evidence="1" type="ORF">Sjap_010339</name>
</gene>
<comment type="caution">
    <text evidence="1">The sequence shown here is derived from an EMBL/GenBank/DDBJ whole genome shotgun (WGS) entry which is preliminary data.</text>
</comment>
<reference evidence="1 2" key="1">
    <citation type="submission" date="2024-01" db="EMBL/GenBank/DDBJ databases">
        <title>Genome assemblies of Stephania.</title>
        <authorList>
            <person name="Yang L."/>
        </authorList>
    </citation>
    <scope>NUCLEOTIDE SEQUENCE [LARGE SCALE GENOMIC DNA]</scope>
    <source>
        <strain evidence="1">QJT</strain>
        <tissue evidence="1">Leaf</tissue>
    </source>
</reference>
<keyword evidence="2" id="KW-1185">Reference proteome</keyword>
<evidence type="ECO:0000313" key="1">
    <source>
        <dbReference type="EMBL" id="KAK9129852.1"/>
    </source>
</evidence>
<name>A0AAP0J8X3_9MAGN</name>
<organism evidence="1 2">
    <name type="scientific">Stephania japonica</name>
    <dbReference type="NCBI Taxonomy" id="461633"/>
    <lineage>
        <taxon>Eukaryota</taxon>
        <taxon>Viridiplantae</taxon>
        <taxon>Streptophyta</taxon>
        <taxon>Embryophyta</taxon>
        <taxon>Tracheophyta</taxon>
        <taxon>Spermatophyta</taxon>
        <taxon>Magnoliopsida</taxon>
        <taxon>Ranunculales</taxon>
        <taxon>Menispermaceae</taxon>
        <taxon>Menispermoideae</taxon>
        <taxon>Cissampelideae</taxon>
        <taxon>Stephania</taxon>
    </lineage>
</organism>
<evidence type="ECO:0000313" key="2">
    <source>
        <dbReference type="Proteomes" id="UP001417504"/>
    </source>
</evidence>
<sequence length="73" mass="8108">MLSLISVVLEVKIEVSDCGGHHVGDANPLFHLASDADPLYHLTGVYDRPPSLHKIRAFNCSDEELLLSLYEDM</sequence>
<protein>
    <submittedName>
        <fullName evidence="1">Uncharacterized protein</fullName>
    </submittedName>
</protein>
<dbReference type="AlphaFoldDB" id="A0AAP0J8X3"/>